<comment type="subcellular location">
    <subcellularLocation>
        <location evidence="1">Endomembrane system</location>
        <topology evidence="1">Multi-pass membrane protein</topology>
    </subcellularLocation>
</comment>
<organism evidence="10 11">
    <name type="scientific">Candidatus Nomurabacteria bacterium GW2011_GWF2_43_8</name>
    <dbReference type="NCBI Taxonomy" id="1618779"/>
    <lineage>
        <taxon>Bacteria</taxon>
        <taxon>Candidatus Nomuraibacteriota</taxon>
    </lineage>
</organism>
<keyword evidence="3 9" id="KW-0812">Transmembrane</keyword>
<evidence type="ECO:0000256" key="5">
    <source>
        <dbReference type="ARBA" id="ARBA00022967"/>
    </source>
</evidence>
<name>A0A0G1FKI9_9BACT</name>
<feature type="transmembrane region" description="Helical" evidence="9">
    <location>
        <begin position="6"/>
        <end position="27"/>
    </location>
</feature>
<evidence type="ECO:0000256" key="6">
    <source>
        <dbReference type="ARBA" id="ARBA00022989"/>
    </source>
</evidence>
<evidence type="ECO:0000256" key="3">
    <source>
        <dbReference type="ARBA" id="ARBA00022692"/>
    </source>
</evidence>
<evidence type="ECO:0000256" key="7">
    <source>
        <dbReference type="ARBA" id="ARBA00023065"/>
    </source>
</evidence>
<accession>A0A0G1FKI9</accession>
<sequence length="81" mass="8796">MSEFLLFAIVSSAVAIVYGLFLAKSILKKSAGSERMQEIAKAIQEGAQAYLNKQYRTIGAIAVVLFLVIGLTPKLGWVMAF</sequence>
<dbReference type="AlphaFoldDB" id="A0A0G1FKI9"/>
<evidence type="ECO:0000256" key="1">
    <source>
        <dbReference type="ARBA" id="ARBA00004127"/>
    </source>
</evidence>
<keyword evidence="4" id="KW-0460">Magnesium</keyword>
<protein>
    <submittedName>
        <fullName evidence="10">K(+)-insensitive pyrophosphate-energized proton pump</fullName>
    </submittedName>
</protein>
<evidence type="ECO:0000256" key="8">
    <source>
        <dbReference type="ARBA" id="ARBA00023136"/>
    </source>
</evidence>
<feature type="non-terminal residue" evidence="10">
    <location>
        <position position="81"/>
    </location>
</feature>
<feature type="transmembrane region" description="Helical" evidence="9">
    <location>
        <begin position="58"/>
        <end position="80"/>
    </location>
</feature>
<evidence type="ECO:0000313" key="11">
    <source>
        <dbReference type="Proteomes" id="UP000033831"/>
    </source>
</evidence>
<dbReference type="GO" id="GO:0012505">
    <property type="term" value="C:endomembrane system"/>
    <property type="evidence" value="ECO:0007669"/>
    <property type="project" value="UniProtKB-SubCell"/>
</dbReference>
<keyword evidence="2" id="KW-0813">Transport</keyword>
<keyword evidence="6 9" id="KW-1133">Transmembrane helix</keyword>
<dbReference type="PATRIC" id="fig|1618779.3.peg.520"/>
<dbReference type="InterPro" id="IPR004131">
    <property type="entry name" value="PPase-energised_H-pump"/>
</dbReference>
<dbReference type="GO" id="GO:0016020">
    <property type="term" value="C:membrane"/>
    <property type="evidence" value="ECO:0007669"/>
    <property type="project" value="InterPro"/>
</dbReference>
<proteinExistence type="predicted"/>
<evidence type="ECO:0000256" key="4">
    <source>
        <dbReference type="ARBA" id="ARBA00022842"/>
    </source>
</evidence>
<dbReference type="Pfam" id="PF03030">
    <property type="entry name" value="H_PPase"/>
    <property type="match status" value="1"/>
</dbReference>
<dbReference type="Proteomes" id="UP000033831">
    <property type="component" value="Unassembled WGS sequence"/>
</dbReference>
<evidence type="ECO:0000256" key="2">
    <source>
        <dbReference type="ARBA" id="ARBA00022448"/>
    </source>
</evidence>
<evidence type="ECO:0000313" key="10">
    <source>
        <dbReference type="EMBL" id="KKT22871.1"/>
    </source>
</evidence>
<dbReference type="GO" id="GO:0004427">
    <property type="term" value="F:inorganic diphosphate phosphatase activity"/>
    <property type="evidence" value="ECO:0007669"/>
    <property type="project" value="InterPro"/>
</dbReference>
<keyword evidence="7" id="KW-0406">Ion transport</keyword>
<reference evidence="10 11" key="1">
    <citation type="journal article" date="2015" name="Nature">
        <title>rRNA introns, odd ribosomes, and small enigmatic genomes across a large radiation of phyla.</title>
        <authorList>
            <person name="Brown C.T."/>
            <person name="Hug L.A."/>
            <person name="Thomas B.C."/>
            <person name="Sharon I."/>
            <person name="Castelle C.J."/>
            <person name="Singh A."/>
            <person name="Wilkins M.J."/>
            <person name="Williams K.H."/>
            <person name="Banfield J.F."/>
        </authorList>
    </citation>
    <scope>NUCLEOTIDE SEQUENCE [LARGE SCALE GENOMIC DNA]</scope>
</reference>
<evidence type="ECO:0000256" key="9">
    <source>
        <dbReference type="SAM" id="Phobius"/>
    </source>
</evidence>
<keyword evidence="5" id="KW-1278">Translocase</keyword>
<gene>
    <name evidence="10" type="ORF">UW07_C0029G0005</name>
</gene>
<keyword evidence="8 9" id="KW-0472">Membrane</keyword>
<comment type="caution">
    <text evidence="10">The sequence shown here is derived from an EMBL/GenBank/DDBJ whole genome shotgun (WGS) entry which is preliminary data.</text>
</comment>
<dbReference type="GO" id="GO:0009678">
    <property type="term" value="F:diphosphate hydrolysis-driven proton transmembrane transporter activity"/>
    <property type="evidence" value="ECO:0007669"/>
    <property type="project" value="InterPro"/>
</dbReference>
<dbReference type="EMBL" id="LCGX01000029">
    <property type="protein sequence ID" value="KKT22871.1"/>
    <property type="molecule type" value="Genomic_DNA"/>
</dbReference>